<protein>
    <submittedName>
        <fullName evidence="3">Methyltransferase domain-containing protein</fullName>
    </submittedName>
</protein>
<evidence type="ECO:0000256" key="2">
    <source>
        <dbReference type="SAM" id="MobiDB-lite"/>
    </source>
</evidence>
<gene>
    <name evidence="3" type="ORF">NKR23_g3297</name>
</gene>
<reference evidence="3" key="1">
    <citation type="submission" date="2022-07" db="EMBL/GenBank/DDBJ databases">
        <title>Fungi with potential for degradation of polypropylene.</title>
        <authorList>
            <person name="Gostincar C."/>
        </authorList>
    </citation>
    <scope>NUCLEOTIDE SEQUENCE</scope>
    <source>
        <strain evidence="3">EXF-13308</strain>
    </source>
</reference>
<proteinExistence type="inferred from homology"/>
<evidence type="ECO:0000313" key="3">
    <source>
        <dbReference type="EMBL" id="KAJ9151267.1"/>
    </source>
</evidence>
<feature type="region of interest" description="Disordered" evidence="2">
    <location>
        <begin position="93"/>
        <end position="112"/>
    </location>
</feature>
<dbReference type="Pfam" id="PF13489">
    <property type="entry name" value="Methyltransf_23"/>
    <property type="match status" value="1"/>
</dbReference>
<dbReference type="EMBL" id="JANBVO010000006">
    <property type="protein sequence ID" value="KAJ9151267.1"/>
    <property type="molecule type" value="Genomic_DNA"/>
</dbReference>
<dbReference type="PANTHER" id="PTHR43591:SF10">
    <property type="entry name" value="ABC TRANSMEMBRANE TYPE-1 DOMAIN-CONTAINING PROTEIN-RELATED"/>
    <property type="match status" value="1"/>
</dbReference>
<dbReference type="CDD" id="cd02440">
    <property type="entry name" value="AdoMet_MTases"/>
    <property type="match status" value="1"/>
</dbReference>
<keyword evidence="3" id="KW-0489">Methyltransferase</keyword>
<feature type="compositionally biased region" description="Acidic residues" evidence="2">
    <location>
        <begin position="97"/>
        <end position="111"/>
    </location>
</feature>
<evidence type="ECO:0000313" key="4">
    <source>
        <dbReference type="Proteomes" id="UP001174694"/>
    </source>
</evidence>
<feature type="region of interest" description="Disordered" evidence="2">
    <location>
        <begin position="53"/>
        <end position="83"/>
    </location>
</feature>
<dbReference type="Proteomes" id="UP001174694">
    <property type="component" value="Unassembled WGS sequence"/>
</dbReference>
<dbReference type="PANTHER" id="PTHR43591">
    <property type="entry name" value="METHYLTRANSFERASE"/>
    <property type="match status" value="1"/>
</dbReference>
<dbReference type="GO" id="GO:0032259">
    <property type="term" value="P:methylation"/>
    <property type="evidence" value="ECO:0007669"/>
    <property type="project" value="UniProtKB-KW"/>
</dbReference>
<keyword evidence="3" id="KW-0808">Transferase</keyword>
<dbReference type="AlphaFoldDB" id="A0AA38S048"/>
<dbReference type="Gene3D" id="3.40.50.150">
    <property type="entry name" value="Vaccinia Virus protein VP39"/>
    <property type="match status" value="1"/>
</dbReference>
<organism evidence="3 4">
    <name type="scientific">Pleurostoma richardsiae</name>
    <dbReference type="NCBI Taxonomy" id="41990"/>
    <lineage>
        <taxon>Eukaryota</taxon>
        <taxon>Fungi</taxon>
        <taxon>Dikarya</taxon>
        <taxon>Ascomycota</taxon>
        <taxon>Pezizomycotina</taxon>
        <taxon>Sordariomycetes</taxon>
        <taxon>Sordariomycetidae</taxon>
        <taxon>Calosphaeriales</taxon>
        <taxon>Pleurostomataceae</taxon>
        <taxon>Pleurostoma</taxon>
    </lineage>
</organism>
<comment type="similarity">
    <text evidence="1">Belongs to the methyltransferase superfamily. LaeA methyltransferase family.</text>
</comment>
<comment type="caution">
    <text evidence="3">The sequence shown here is derived from an EMBL/GenBank/DDBJ whole genome shotgun (WGS) entry which is preliminary data.</text>
</comment>
<dbReference type="SUPFAM" id="SSF53335">
    <property type="entry name" value="S-adenosyl-L-methionine-dependent methyltransferases"/>
    <property type="match status" value="1"/>
</dbReference>
<evidence type="ECO:0000256" key="1">
    <source>
        <dbReference type="ARBA" id="ARBA00038158"/>
    </source>
</evidence>
<sequence>MQTRPRLYPPAGDRVAISYQAGPLREISSCVFTPSATTSQLRLGTSHISRTTLRDMATDEPPTQEGSAAAGTSVIPDPVSGVVPGQHWLQTAQNIPQDDDRDSALGDDDNDTSTASITSSILHYRTIQGRTYHSERGNAKYWGSNDEAQNESMDINHHSLLLALDNKLYLAPLSKDIQKVIDIGTGTGIWAIDFADEFPNTEVIGTDISPIQPSWVPPNLKFEIEDCTQQWTFPSDSFDFVHIRWLNGSIDDWAKLFREAYRCCKPGGYLESFEGAPYLESDDGTVKDTEALGQWGKLFVEAGRRFGRSFTTVPDGIQRKAIEEAGFVEVDEKNIKTPIGGWPKDSLLKSIGRYAQIALTEDVEGYVLLMAKEVGWTEQETLLYAAQVRREIRSGKHHAYYRQKIVWGRKPEAS</sequence>
<name>A0AA38S048_9PEZI</name>
<accession>A0AA38S048</accession>
<dbReference type="InterPro" id="IPR029063">
    <property type="entry name" value="SAM-dependent_MTases_sf"/>
</dbReference>
<dbReference type="GO" id="GO:0008168">
    <property type="term" value="F:methyltransferase activity"/>
    <property type="evidence" value="ECO:0007669"/>
    <property type="project" value="UniProtKB-KW"/>
</dbReference>
<keyword evidence="4" id="KW-1185">Reference proteome</keyword>